<proteinExistence type="predicted"/>
<dbReference type="Proteomes" id="UP000238220">
    <property type="component" value="Unassembled WGS sequence"/>
</dbReference>
<evidence type="ECO:0000256" key="3">
    <source>
        <dbReference type="ARBA" id="ARBA00023237"/>
    </source>
</evidence>
<evidence type="ECO:0000256" key="2">
    <source>
        <dbReference type="ARBA" id="ARBA00023136"/>
    </source>
</evidence>
<keyword evidence="3" id="KW-0998">Cell outer membrane</keyword>
<dbReference type="SUPFAM" id="SSF56935">
    <property type="entry name" value="Porins"/>
    <property type="match status" value="1"/>
</dbReference>
<dbReference type="RefSeq" id="WP_104230355.1">
    <property type="nucleotide sequence ID" value="NZ_PSNW01000005.1"/>
</dbReference>
<comment type="caution">
    <text evidence="5">The sequence shown here is derived from an EMBL/GenBank/DDBJ whole genome shotgun (WGS) entry which is preliminary data.</text>
</comment>
<evidence type="ECO:0000256" key="4">
    <source>
        <dbReference type="SAM" id="SignalP"/>
    </source>
</evidence>
<dbReference type="InterPro" id="IPR036942">
    <property type="entry name" value="Beta-barrel_TonB_sf"/>
</dbReference>
<feature type="chain" id="PRO_5015701607" description="Outer membrane protein beta-barrel domain-containing protein" evidence="4">
    <location>
        <begin position="23"/>
        <end position="275"/>
    </location>
</feature>
<evidence type="ECO:0000313" key="6">
    <source>
        <dbReference type="Proteomes" id="UP000238220"/>
    </source>
</evidence>
<sequence>MGKRPIAVLGLSCCAALAPARAADFSGEFALGQDSNVANVREGGRERSDRFALLAAGVDRPWRLSDSSTLLWRPQLEAQQFDDCRGLSSLQLGLQARWLYRPGAGFHVPVLELLAGATAWEFDSRLRDGAQYRFGVFASAPLTTRIGLRAGAQLRQRRADSAVFDTDVRMLGADLDWELRPGSTLYLGYQHLDGDLVSTAPTAPAASDAVAPDDVFDGETAFRLDSRADIGTLGLNHALSPQLALDLQGRGIRARAETGARYERRQLLLSLLWRW</sequence>
<comment type="subcellular location">
    <subcellularLocation>
        <location evidence="1">Cell outer membrane</location>
    </subcellularLocation>
</comment>
<name>A0A2S5TFS5_9GAMM</name>
<feature type="signal peptide" evidence="4">
    <location>
        <begin position="1"/>
        <end position="22"/>
    </location>
</feature>
<organism evidence="5 6">
    <name type="scientific">Solimonas fluminis</name>
    <dbReference type="NCBI Taxonomy" id="2086571"/>
    <lineage>
        <taxon>Bacteria</taxon>
        <taxon>Pseudomonadati</taxon>
        <taxon>Pseudomonadota</taxon>
        <taxon>Gammaproteobacteria</taxon>
        <taxon>Nevskiales</taxon>
        <taxon>Nevskiaceae</taxon>
        <taxon>Solimonas</taxon>
    </lineage>
</organism>
<dbReference type="EMBL" id="PSNW01000005">
    <property type="protein sequence ID" value="PPE73840.1"/>
    <property type="molecule type" value="Genomic_DNA"/>
</dbReference>
<dbReference type="GO" id="GO:0009279">
    <property type="term" value="C:cell outer membrane"/>
    <property type="evidence" value="ECO:0007669"/>
    <property type="project" value="UniProtKB-SubCell"/>
</dbReference>
<evidence type="ECO:0000313" key="5">
    <source>
        <dbReference type="EMBL" id="PPE73840.1"/>
    </source>
</evidence>
<dbReference type="OrthoDB" id="9178243at2"/>
<dbReference type="AlphaFoldDB" id="A0A2S5TFS5"/>
<evidence type="ECO:0000256" key="1">
    <source>
        <dbReference type="ARBA" id="ARBA00004442"/>
    </source>
</evidence>
<gene>
    <name evidence="5" type="ORF">C3942_10570</name>
</gene>
<keyword evidence="4" id="KW-0732">Signal</keyword>
<keyword evidence="6" id="KW-1185">Reference proteome</keyword>
<keyword evidence="2" id="KW-0472">Membrane</keyword>
<reference evidence="5 6" key="1">
    <citation type="submission" date="2018-02" db="EMBL/GenBank/DDBJ databases">
        <title>Genome sequencing of Solimonas sp. HR-BB.</title>
        <authorList>
            <person name="Lee Y."/>
            <person name="Jeon C.O."/>
        </authorList>
    </citation>
    <scope>NUCLEOTIDE SEQUENCE [LARGE SCALE GENOMIC DNA]</scope>
    <source>
        <strain evidence="5 6">HR-BB</strain>
    </source>
</reference>
<evidence type="ECO:0008006" key="7">
    <source>
        <dbReference type="Google" id="ProtNLM"/>
    </source>
</evidence>
<protein>
    <recommendedName>
        <fullName evidence="7">Outer membrane protein beta-barrel domain-containing protein</fullName>
    </recommendedName>
</protein>
<accession>A0A2S5TFS5</accession>
<dbReference type="Gene3D" id="2.40.170.20">
    <property type="entry name" value="TonB-dependent receptor, beta-barrel domain"/>
    <property type="match status" value="1"/>
</dbReference>